<evidence type="ECO:0000256" key="5">
    <source>
        <dbReference type="ARBA" id="ARBA00022741"/>
    </source>
</evidence>
<dbReference type="EC" id="6.1.1.16" evidence="2"/>
<evidence type="ECO:0000256" key="8">
    <source>
        <dbReference type="ARBA" id="ARBA00022917"/>
    </source>
</evidence>
<gene>
    <name evidence="12" type="ORF">TASK_LOCUS5356</name>
</gene>
<organism evidence="14">
    <name type="scientific">Taenia asiatica</name>
    <name type="common">Asian tapeworm</name>
    <dbReference type="NCBI Taxonomy" id="60517"/>
    <lineage>
        <taxon>Eukaryota</taxon>
        <taxon>Metazoa</taxon>
        <taxon>Spiralia</taxon>
        <taxon>Lophotrochozoa</taxon>
        <taxon>Platyhelminthes</taxon>
        <taxon>Cestoda</taxon>
        <taxon>Eucestoda</taxon>
        <taxon>Cyclophyllidea</taxon>
        <taxon>Taeniidae</taxon>
        <taxon>Taenia</taxon>
    </lineage>
</organism>
<dbReference type="EMBL" id="UYRS01018409">
    <property type="protein sequence ID" value="VDK34933.1"/>
    <property type="molecule type" value="Genomic_DNA"/>
</dbReference>
<dbReference type="CDD" id="cd00672">
    <property type="entry name" value="CysRS_core"/>
    <property type="match status" value="1"/>
</dbReference>
<dbReference type="GO" id="GO:0005737">
    <property type="term" value="C:cytoplasm"/>
    <property type="evidence" value="ECO:0007669"/>
    <property type="project" value="TreeGrafter"/>
</dbReference>
<evidence type="ECO:0000313" key="13">
    <source>
        <dbReference type="Proteomes" id="UP000282613"/>
    </source>
</evidence>
<evidence type="ECO:0000259" key="11">
    <source>
        <dbReference type="Pfam" id="PF01406"/>
    </source>
</evidence>
<keyword evidence="8" id="KW-0648">Protein biosynthesis</keyword>
<dbReference type="AlphaFoldDB" id="A0A0R3W5G0"/>
<dbReference type="GO" id="GO:0006423">
    <property type="term" value="P:cysteinyl-tRNA aminoacylation"/>
    <property type="evidence" value="ECO:0007669"/>
    <property type="project" value="InterPro"/>
</dbReference>
<dbReference type="Proteomes" id="UP000282613">
    <property type="component" value="Unassembled WGS sequence"/>
</dbReference>
<keyword evidence="5" id="KW-0547">Nucleotide-binding</keyword>
<name>A0A0R3W5G0_TAEAS</name>
<reference evidence="12 13" key="2">
    <citation type="submission" date="2018-11" db="EMBL/GenBank/DDBJ databases">
        <authorList>
            <consortium name="Pathogen Informatics"/>
        </authorList>
    </citation>
    <scope>NUCLEOTIDE SEQUENCE [LARGE SCALE GENOMIC DNA]</scope>
</reference>
<dbReference type="PRINTS" id="PR00983">
    <property type="entry name" value="TRNASYNTHCYS"/>
</dbReference>
<keyword evidence="6" id="KW-0862">Zinc</keyword>
<keyword evidence="4" id="KW-0479">Metal-binding</keyword>
<accession>A0A0R3W5G0</accession>
<dbReference type="InterPro" id="IPR015803">
    <property type="entry name" value="Cys-tRNA-ligase"/>
</dbReference>
<sequence>MDKRVAPEWKVPVPEIIVDLPPLKLYNSLSNSKVAFIPKRGKDVKWYCCGPTVYDTSHMGHARSYISFDIIRRVLVDYFGFNVKYVMNITDIDDKIIKRARQNYLIESYFKGASSVSQVKEDIRSAIKLLEAKSKTHPEPDQREYLKREVNRLRMLLTCRTSVMGMLTGAQDALATYLDAKHGSSISDYEIFEALPRRMEEEFHNDMRSLNVLEADKLTRVSEYIEPIIAYIEKIVHNGFAYAVESGSVYFNTKKFAETEGHFYAKLVPTAYGDAAKLASGEGDLSTTESEKRNFSDFALWKASKPGEPAWSSPWGKGRPGWHIECSVMASDTIGESVDIHTGGVDLKFPHHDNELAQAEAYFGHSHWVSYFLHAGHLTISGCKMSKSLKNFITIRDALKQHSARELRFAFLLHSWRDTLDYCADTMNQAIAFNKIITDFLFNVSHTLRLLASSNSATTGDLPESQDLSNALSTAEKEVFEALCDSIDTKRAMLAIRELINASNQVECAQPLVTGSTHLLPRAHQCYALAAFILRLLCVFGAADRTTLADSWTALCHPSSSSVNGSRWPISRDCVVKTASKPIWVSMAAPKKETLAAAFHGAALACKQFVYEVKDVASNVGDVAALLSNFEATLKKDFNLDWNSISNNANAVFDVALKQALGECATLERVQAGEVKALETEAWPVLARLLYAVADLRQGLRLLAQSEGPLKAQLLTTCDRLRDDYLPVHGIRLQDRADLATDKPDLPAIGLVEAKLLTFEKREKAERAAEKAAAKAMRMQVKKEAGKQPPSEMFRSQIDKFSAFDEKGMPTHDAAGKEISKSQLKKLQKMYDAQAKRHEDYLASLDL</sequence>
<keyword evidence="7" id="KW-0067">ATP-binding</keyword>
<dbReference type="OrthoDB" id="438179at2759"/>
<evidence type="ECO:0000313" key="12">
    <source>
        <dbReference type="EMBL" id="VDK34933.1"/>
    </source>
</evidence>
<dbReference type="Gene3D" id="3.40.50.620">
    <property type="entry name" value="HUPs"/>
    <property type="match status" value="1"/>
</dbReference>
<dbReference type="WBParaSite" id="TASK_0000535501-mRNA-1">
    <property type="protein sequence ID" value="TASK_0000535501-mRNA-1"/>
    <property type="gene ID" value="TASK_0000535501"/>
</dbReference>
<comment type="cofactor">
    <cofactor evidence="1">
        <name>Zn(2+)</name>
        <dbReference type="ChEBI" id="CHEBI:29105"/>
    </cofactor>
</comment>
<dbReference type="InterPro" id="IPR032678">
    <property type="entry name" value="tRNA-synt_1_cat_dom"/>
</dbReference>
<dbReference type="InterPro" id="IPR024909">
    <property type="entry name" value="Cys-tRNA/MSH_ligase"/>
</dbReference>
<proteinExistence type="inferred from homology"/>
<evidence type="ECO:0000256" key="7">
    <source>
        <dbReference type="ARBA" id="ARBA00022840"/>
    </source>
</evidence>
<keyword evidence="3" id="KW-0436">Ligase</keyword>
<dbReference type="GO" id="GO:0004817">
    <property type="term" value="F:cysteine-tRNA ligase activity"/>
    <property type="evidence" value="ECO:0007669"/>
    <property type="project" value="UniProtKB-EC"/>
</dbReference>
<dbReference type="PANTHER" id="PTHR10890:SF3">
    <property type="entry name" value="CYSTEINE--TRNA LIGASE, CYTOPLASMIC"/>
    <property type="match status" value="1"/>
</dbReference>
<evidence type="ECO:0000256" key="9">
    <source>
        <dbReference type="ARBA" id="ARBA00023146"/>
    </source>
</evidence>
<feature type="domain" description="tRNA synthetases class I catalytic" evidence="11">
    <location>
        <begin position="38"/>
        <end position="430"/>
    </location>
</feature>
<evidence type="ECO:0000256" key="2">
    <source>
        <dbReference type="ARBA" id="ARBA00012832"/>
    </source>
</evidence>
<dbReference type="InterPro" id="IPR014729">
    <property type="entry name" value="Rossmann-like_a/b/a_fold"/>
</dbReference>
<evidence type="ECO:0000313" key="14">
    <source>
        <dbReference type="WBParaSite" id="TASK_0000535501-mRNA-1"/>
    </source>
</evidence>
<dbReference type="Pfam" id="PF01406">
    <property type="entry name" value="tRNA-synt_1e"/>
    <property type="match status" value="1"/>
</dbReference>
<reference evidence="14" key="1">
    <citation type="submission" date="2016-04" db="UniProtKB">
        <authorList>
            <consortium name="WormBaseParasite"/>
        </authorList>
    </citation>
    <scope>IDENTIFICATION</scope>
</reference>
<evidence type="ECO:0000256" key="1">
    <source>
        <dbReference type="ARBA" id="ARBA00001947"/>
    </source>
</evidence>
<keyword evidence="13" id="KW-1185">Reference proteome</keyword>
<dbReference type="STRING" id="60517.A0A0R3W5G0"/>
<dbReference type="PANTHER" id="PTHR10890">
    <property type="entry name" value="CYSTEINYL-TRNA SYNTHETASE"/>
    <property type="match status" value="1"/>
</dbReference>
<dbReference type="GO" id="GO:0005524">
    <property type="term" value="F:ATP binding"/>
    <property type="evidence" value="ECO:0007669"/>
    <property type="project" value="UniProtKB-KW"/>
</dbReference>
<evidence type="ECO:0000256" key="6">
    <source>
        <dbReference type="ARBA" id="ARBA00022833"/>
    </source>
</evidence>
<dbReference type="GO" id="GO:0046872">
    <property type="term" value="F:metal ion binding"/>
    <property type="evidence" value="ECO:0007669"/>
    <property type="project" value="UniProtKB-KW"/>
</dbReference>
<evidence type="ECO:0000256" key="10">
    <source>
        <dbReference type="ARBA" id="ARBA00031499"/>
    </source>
</evidence>
<protein>
    <recommendedName>
        <fullName evidence="2">cysteine--tRNA ligase</fullName>
        <ecNumber evidence="2">6.1.1.16</ecNumber>
    </recommendedName>
    <alternativeName>
        <fullName evidence="10">Cysteinyl-tRNA synthetase</fullName>
    </alternativeName>
</protein>
<dbReference type="NCBIfam" id="TIGR00435">
    <property type="entry name" value="cysS"/>
    <property type="match status" value="1"/>
</dbReference>
<evidence type="ECO:0000256" key="3">
    <source>
        <dbReference type="ARBA" id="ARBA00022598"/>
    </source>
</evidence>
<dbReference type="SUPFAM" id="SSF52374">
    <property type="entry name" value="Nucleotidylyl transferase"/>
    <property type="match status" value="1"/>
</dbReference>
<dbReference type="HAMAP" id="MF_00041">
    <property type="entry name" value="Cys_tRNA_synth"/>
    <property type="match status" value="1"/>
</dbReference>
<keyword evidence="9" id="KW-0030">Aminoacyl-tRNA synthetase</keyword>
<evidence type="ECO:0000256" key="4">
    <source>
        <dbReference type="ARBA" id="ARBA00022723"/>
    </source>
</evidence>